<dbReference type="SUPFAM" id="SSF56042">
    <property type="entry name" value="PurM C-terminal domain-like"/>
    <property type="match status" value="1"/>
</dbReference>
<feature type="binding site" evidence="1">
    <location>
        <position position="49"/>
    </location>
    <ligand>
        <name>Mg(2+)</name>
        <dbReference type="ChEBI" id="CHEBI:18420"/>
        <label>2</label>
    </ligand>
</feature>
<dbReference type="NCBIfam" id="TIGR01379">
    <property type="entry name" value="thiL"/>
    <property type="match status" value="1"/>
</dbReference>
<organism evidence="3 4">
    <name type="scientific">Corynebacterium urogenitale</name>
    <dbReference type="NCBI Taxonomy" id="2487892"/>
    <lineage>
        <taxon>Bacteria</taxon>
        <taxon>Bacillati</taxon>
        <taxon>Actinomycetota</taxon>
        <taxon>Actinomycetes</taxon>
        <taxon>Mycobacteriales</taxon>
        <taxon>Corynebacteriaceae</taxon>
        <taxon>Corynebacterium</taxon>
    </lineage>
</organism>
<comment type="pathway">
    <text evidence="1">Cofactor biosynthesis; thiamine diphosphate biosynthesis; thiamine diphosphate from thiamine phosphate: step 1/1.</text>
</comment>
<keyword evidence="1" id="KW-0784">Thiamine biosynthesis</keyword>
<dbReference type="GO" id="GO:0009228">
    <property type="term" value="P:thiamine biosynthetic process"/>
    <property type="evidence" value="ECO:0007669"/>
    <property type="project" value="UniProtKB-KW"/>
</dbReference>
<dbReference type="PIRSF" id="PIRSF005303">
    <property type="entry name" value="Thiam_monoph_kin"/>
    <property type="match status" value="1"/>
</dbReference>
<feature type="binding site" evidence="1">
    <location>
        <position position="31"/>
    </location>
    <ligand>
        <name>Mg(2+)</name>
        <dbReference type="ChEBI" id="CHEBI:18420"/>
        <label>3</label>
    </ligand>
</feature>
<keyword evidence="1 3" id="KW-0418">Kinase</keyword>
<dbReference type="GO" id="GO:0009030">
    <property type="term" value="F:thiamine-phosphate kinase activity"/>
    <property type="evidence" value="ECO:0007669"/>
    <property type="project" value="UniProtKB-UniRule"/>
</dbReference>
<comment type="caution">
    <text evidence="1">Lacks conserved residue(s) required for the propagation of feature annotation.</text>
</comment>
<feature type="binding site" evidence="1">
    <location>
        <position position="31"/>
    </location>
    <ligand>
        <name>Mg(2+)</name>
        <dbReference type="ChEBI" id="CHEBI:18420"/>
        <label>4</label>
    </ligand>
</feature>
<feature type="binding site" evidence="1">
    <location>
        <begin position="125"/>
        <end position="126"/>
    </location>
    <ligand>
        <name>ATP</name>
        <dbReference type="ChEBI" id="CHEBI:30616"/>
    </ligand>
</feature>
<dbReference type="GO" id="GO:0009229">
    <property type="term" value="P:thiamine diphosphate biosynthetic process"/>
    <property type="evidence" value="ECO:0007669"/>
    <property type="project" value="UniProtKB-UniRule"/>
</dbReference>
<dbReference type="InterPro" id="IPR006283">
    <property type="entry name" value="ThiL-like"/>
</dbReference>
<dbReference type="UniPathway" id="UPA00060">
    <property type="reaction ID" value="UER00142"/>
</dbReference>
<dbReference type="OrthoDB" id="9802811at2"/>
<feature type="binding site" evidence="1">
    <location>
        <position position="223"/>
    </location>
    <ligand>
        <name>Mg(2+)</name>
        <dbReference type="ChEBI" id="CHEBI:18420"/>
        <label>3</label>
    </ligand>
</feature>
<dbReference type="HAMAP" id="MF_02128">
    <property type="entry name" value="TMP_kinase"/>
    <property type="match status" value="1"/>
</dbReference>
<dbReference type="PANTHER" id="PTHR30270:SF0">
    <property type="entry name" value="THIAMINE-MONOPHOSPHATE KINASE"/>
    <property type="match status" value="1"/>
</dbReference>
<keyword evidence="1" id="KW-0067">ATP-binding</keyword>
<feature type="binding site" evidence="1">
    <location>
        <position position="48"/>
    </location>
    <ligand>
        <name>Mg(2+)</name>
        <dbReference type="ChEBI" id="CHEBI:18420"/>
        <label>1</label>
    </ligand>
</feature>
<dbReference type="Gene3D" id="3.90.650.10">
    <property type="entry name" value="PurM-like C-terminal domain"/>
    <property type="match status" value="1"/>
</dbReference>
<dbReference type="InterPro" id="IPR016188">
    <property type="entry name" value="PurM-like_N"/>
</dbReference>
<keyword evidence="4" id="KW-1185">Reference proteome</keyword>
<feature type="binding site" evidence="1">
    <location>
        <position position="56"/>
    </location>
    <ligand>
        <name>substrate</name>
    </ligand>
</feature>
<dbReference type="InterPro" id="IPR036676">
    <property type="entry name" value="PurM-like_C_sf"/>
</dbReference>
<keyword evidence="1" id="KW-0547">Nucleotide-binding</keyword>
<reference evidence="4" key="1">
    <citation type="submission" date="2019-10" db="EMBL/GenBank/DDBJ databases">
        <title>Complete genome sequence of Corynebacterium urogenitalis DSM 108747, isolated from the genital tract of a cow.</title>
        <authorList>
            <person name="Ruckert C."/>
            <person name="Ballas P."/>
            <person name="Wagener K."/>
            <person name="Drillich M."/>
            <person name="Kaempfer P."/>
            <person name="Busse H.-J."/>
            <person name="Ehling-Schulz M."/>
        </authorList>
    </citation>
    <scope>NUCLEOTIDE SEQUENCE [LARGE SCALE GENOMIC DNA]</scope>
    <source>
        <strain evidence="4">LMM 1652</strain>
    </source>
</reference>
<dbReference type="GO" id="GO:0000287">
    <property type="term" value="F:magnesium ion binding"/>
    <property type="evidence" value="ECO:0007669"/>
    <property type="project" value="UniProtKB-UniRule"/>
</dbReference>
<feature type="binding site" evidence="1">
    <location>
        <position position="276"/>
    </location>
    <ligand>
        <name>substrate</name>
    </ligand>
</feature>
<comment type="function">
    <text evidence="1">Catalyzes the ATP-dependent phosphorylation of thiamine-monophosphate (TMP) to form thiamine-pyrophosphate (TPP), the active form of vitamin B1.</text>
</comment>
<dbReference type="EC" id="2.7.4.16" evidence="1"/>
<keyword evidence="1" id="KW-0460">Magnesium</keyword>
<dbReference type="Gene3D" id="3.30.1330.10">
    <property type="entry name" value="PurM-like, N-terminal domain"/>
    <property type="match status" value="1"/>
</dbReference>
<comment type="catalytic activity">
    <reaction evidence="1">
        <text>thiamine phosphate + ATP = thiamine diphosphate + ADP</text>
        <dbReference type="Rhea" id="RHEA:15913"/>
        <dbReference type="ChEBI" id="CHEBI:30616"/>
        <dbReference type="ChEBI" id="CHEBI:37575"/>
        <dbReference type="ChEBI" id="CHEBI:58937"/>
        <dbReference type="ChEBI" id="CHEBI:456216"/>
        <dbReference type="EC" id="2.7.4.16"/>
    </reaction>
</comment>
<feature type="binding site" evidence="1">
    <location>
        <position position="226"/>
    </location>
    <ligand>
        <name>Mg(2+)</name>
        <dbReference type="ChEBI" id="CHEBI:18420"/>
        <label>5</label>
    </ligand>
</feature>
<dbReference type="CDD" id="cd02194">
    <property type="entry name" value="ThiL"/>
    <property type="match status" value="1"/>
</dbReference>
<dbReference type="PANTHER" id="PTHR30270">
    <property type="entry name" value="THIAMINE-MONOPHOSPHATE KINASE"/>
    <property type="match status" value="1"/>
</dbReference>
<protein>
    <recommendedName>
        <fullName evidence="1">Thiamine-monophosphate kinase</fullName>
        <shortName evidence="1">TMP kinase</shortName>
        <shortName evidence="1">Thiamine-phosphate kinase</shortName>
        <ecNumber evidence="1">2.7.4.16</ecNumber>
    </recommendedName>
</protein>
<comment type="miscellaneous">
    <text evidence="1">Reaction mechanism of ThiL seems to utilize a direct, inline transfer of the gamma-phosphate of ATP to TMP rather than a phosphorylated enzyme intermediate.</text>
</comment>
<evidence type="ECO:0000313" key="3">
    <source>
        <dbReference type="EMBL" id="QFQ02612.1"/>
    </source>
</evidence>
<dbReference type="NCBIfam" id="NF004351">
    <property type="entry name" value="PRK05731.1-4"/>
    <property type="match status" value="1"/>
</dbReference>
<dbReference type="SUPFAM" id="SSF55326">
    <property type="entry name" value="PurM N-terminal domain-like"/>
    <property type="match status" value="1"/>
</dbReference>
<name>A0A5J6Z8V0_9CORY</name>
<dbReference type="GO" id="GO:0005524">
    <property type="term" value="F:ATP binding"/>
    <property type="evidence" value="ECO:0007669"/>
    <property type="project" value="UniProtKB-UniRule"/>
</dbReference>
<feature type="binding site" evidence="1">
    <location>
        <position position="47"/>
    </location>
    <ligand>
        <name>Mg(2+)</name>
        <dbReference type="ChEBI" id="CHEBI:18420"/>
        <label>4</label>
    </ligand>
</feature>
<dbReference type="EMBL" id="CP045032">
    <property type="protein sequence ID" value="QFQ02612.1"/>
    <property type="molecule type" value="Genomic_DNA"/>
</dbReference>
<gene>
    <name evidence="1 3" type="primary">thiL</name>
    <name evidence="3" type="ORF">CUROG_06245</name>
</gene>
<keyword evidence="1" id="KW-0479">Metal-binding</keyword>
<feature type="binding site" evidence="1">
    <location>
        <position position="324"/>
    </location>
    <ligand>
        <name>substrate</name>
    </ligand>
</feature>
<comment type="similarity">
    <text evidence="1">Belongs to the thiamine-monophosphate kinase family.</text>
</comment>
<dbReference type="Proteomes" id="UP000326711">
    <property type="component" value="Chromosome"/>
</dbReference>
<sequence>MERTRTVAEAGEAGIIAAIRSAAPSSLNGDDAAVLEATASNSRQVCTTDILVQDRHFSFDYSTPFEVGVKAVSQNFADIQAMGARPTALLLGIATPGDIALETITELARGINDAAMPWGAELVGGDVVKSKDLVLSLTALGELGGPAPALTLDGAGVGHRVIASGPIGYSAAGLDILQHFGSRRAVPQDDEILQELVSWHCAPRLAVGRGTTARAAGASSMTDNSDGLVTDLSAIAERSGVRIDLDRVAIAPDERLLHAAERTGIDPWKWVLTGGEDHTLIGTTDARLPSAYRPIGTVRSLDNEDVNAPFVTIDGVRPTYTSGWESL</sequence>
<feature type="binding site" evidence="1">
    <location>
        <position position="126"/>
    </location>
    <ligand>
        <name>Mg(2+)</name>
        <dbReference type="ChEBI" id="CHEBI:18420"/>
        <label>1</label>
    </ligand>
</feature>
<feature type="binding site" evidence="1">
    <location>
        <position position="78"/>
    </location>
    <ligand>
        <name>Mg(2+)</name>
        <dbReference type="ChEBI" id="CHEBI:18420"/>
        <label>2</label>
    </ligand>
</feature>
<feature type="binding site" evidence="1">
    <location>
        <position position="225"/>
    </location>
    <ligand>
        <name>ATP</name>
        <dbReference type="ChEBI" id="CHEBI:30616"/>
    </ligand>
</feature>
<proteinExistence type="inferred from homology"/>
<keyword evidence="1 3" id="KW-0808">Transferase</keyword>
<evidence type="ECO:0000256" key="1">
    <source>
        <dbReference type="HAMAP-Rule" id="MF_02128"/>
    </source>
</evidence>
<accession>A0A5J6Z8V0</accession>
<feature type="domain" description="PurM-like N-terminal" evidence="2">
    <location>
        <begin position="29"/>
        <end position="142"/>
    </location>
</feature>
<feature type="binding site" evidence="1">
    <location>
        <position position="78"/>
    </location>
    <ligand>
        <name>Mg(2+)</name>
        <dbReference type="ChEBI" id="CHEBI:18420"/>
        <label>3</label>
    </ligand>
</feature>
<dbReference type="AlphaFoldDB" id="A0A5J6Z8V0"/>
<feature type="binding site" evidence="1">
    <location>
        <position position="49"/>
    </location>
    <ligand>
        <name>Mg(2+)</name>
        <dbReference type="ChEBI" id="CHEBI:18420"/>
        <label>1</label>
    </ligand>
</feature>
<dbReference type="KEGG" id="cuo:CUROG_06245"/>
<dbReference type="InterPro" id="IPR036921">
    <property type="entry name" value="PurM-like_N_sf"/>
</dbReference>
<dbReference type="RefSeq" id="WP_151902954.1">
    <property type="nucleotide sequence ID" value="NZ_CP045032.1"/>
</dbReference>
<feature type="binding site" evidence="1">
    <location>
        <position position="78"/>
    </location>
    <ligand>
        <name>Mg(2+)</name>
        <dbReference type="ChEBI" id="CHEBI:18420"/>
        <label>4</label>
    </ligand>
</feature>
<evidence type="ECO:0000259" key="2">
    <source>
        <dbReference type="Pfam" id="PF00586"/>
    </source>
</evidence>
<dbReference type="Pfam" id="PF00586">
    <property type="entry name" value="AIRS"/>
    <property type="match status" value="1"/>
</dbReference>
<evidence type="ECO:0000313" key="4">
    <source>
        <dbReference type="Proteomes" id="UP000326711"/>
    </source>
</evidence>